<comment type="caution">
    <text evidence="2">The sequence shown here is derived from an EMBL/GenBank/DDBJ whole genome shotgun (WGS) entry which is preliminary data.</text>
</comment>
<sequence length="576" mass="63491">MFEPCSPDGRRCLMIQTPLSPYTDLRPDTSQALEPASSEAVASASNAPAASPHADTAGFLSLLADERYRFPPEHHEALCEWVAPILARWPGWPAGVQLRWDASGRETLPGHTDSCTEWVLRLGPAVLAKEGKRQTGLQAQWEAAHPATSARPAQRPRDSFTPQPGDPFDALAQAASDHWSARTQVRVHGCEVNGMELRRMLVDCLQSPAGRRWQTPVLTRPTVPTPPHPGVREMRSLFRPWLGDGPSPAKQPKLALLPREPALPVDDVGEAIRILREGGWCAALEHVVPSLVTRLPVGHLLHKHHLEVFHQNRVTVYGPPKGAASNLKIFREDGGRLVRLFRDKDPVSAMPAPDAFLRLLFSGSKALSPEMMPAVREVLANLIACNPLLVRVGLALFKRNIPGDQEVLQRLCLVGKTLTIAGEQLLDSGSAQRDVVIDDLNRWYSRWRSARQRTPESLRSEGISILDAHRFAGPMRPTPEGSDWLKMMKQPPVTGIQDEAKALLEEQLPTLRYAYQAIGRVVHHLAVAHRTYHAFLSEELKAAVDKFCKERAKEDLLVLPPDAASSPLAGSSASCM</sequence>
<name>A0ABR6GQG0_9BURK</name>
<evidence type="ECO:0000256" key="1">
    <source>
        <dbReference type="SAM" id="MobiDB-lite"/>
    </source>
</evidence>
<keyword evidence="3" id="KW-1185">Reference proteome</keyword>
<evidence type="ECO:0000313" key="3">
    <source>
        <dbReference type="Proteomes" id="UP000574369"/>
    </source>
</evidence>
<proteinExistence type="predicted"/>
<gene>
    <name evidence="2" type="ORF">FHS28_001744</name>
</gene>
<feature type="region of interest" description="Disordered" evidence="1">
    <location>
        <begin position="131"/>
        <end position="169"/>
    </location>
</feature>
<dbReference type="RefSeq" id="WP_184294409.1">
    <property type="nucleotide sequence ID" value="NZ_JACHXO010000002.1"/>
</dbReference>
<dbReference type="EMBL" id="JACHXO010000002">
    <property type="protein sequence ID" value="MBB3194359.1"/>
    <property type="molecule type" value="Genomic_DNA"/>
</dbReference>
<reference evidence="2 3" key="1">
    <citation type="submission" date="2020-08" db="EMBL/GenBank/DDBJ databases">
        <title>Genomic Encyclopedia of Type Strains, Phase III (KMG-III): the genomes of soil and plant-associated and newly described type strains.</title>
        <authorList>
            <person name="Whitman W."/>
        </authorList>
    </citation>
    <scope>NUCLEOTIDE SEQUENCE [LARGE SCALE GENOMIC DNA]</scope>
    <source>
        <strain evidence="2 3">CECT 7247</strain>
    </source>
</reference>
<accession>A0ABR6GQG0</accession>
<organism evidence="2 3">
    <name type="scientific">Roseateles terrae</name>
    <dbReference type="NCBI Taxonomy" id="431060"/>
    <lineage>
        <taxon>Bacteria</taxon>
        <taxon>Pseudomonadati</taxon>
        <taxon>Pseudomonadota</taxon>
        <taxon>Betaproteobacteria</taxon>
        <taxon>Burkholderiales</taxon>
        <taxon>Sphaerotilaceae</taxon>
        <taxon>Roseateles</taxon>
    </lineage>
</organism>
<protein>
    <submittedName>
        <fullName evidence="2">Uncharacterized protein</fullName>
    </submittedName>
</protein>
<evidence type="ECO:0000313" key="2">
    <source>
        <dbReference type="EMBL" id="MBB3194359.1"/>
    </source>
</evidence>
<dbReference type="Proteomes" id="UP000574369">
    <property type="component" value="Unassembled WGS sequence"/>
</dbReference>